<keyword evidence="2" id="KW-1185">Reference proteome</keyword>
<protein>
    <submittedName>
        <fullName evidence="1">Uncharacterized protein</fullName>
    </submittedName>
</protein>
<dbReference type="Proteomes" id="UP000768646">
    <property type="component" value="Unassembled WGS sequence"/>
</dbReference>
<name>A0ACB7CEX1_9ASCO</name>
<gene>
    <name evidence="1" type="ORF">PORY_000985</name>
</gene>
<evidence type="ECO:0000313" key="2">
    <source>
        <dbReference type="Proteomes" id="UP000768646"/>
    </source>
</evidence>
<organism evidence="1 2">
    <name type="scientific">Pneumocystis oryctolagi</name>
    <dbReference type="NCBI Taxonomy" id="42067"/>
    <lineage>
        <taxon>Eukaryota</taxon>
        <taxon>Fungi</taxon>
        <taxon>Dikarya</taxon>
        <taxon>Ascomycota</taxon>
        <taxon>Taphrinomycotina</taxon>
        <taxon>Pneumocystomycetes</taxon>
        <taxon>Pneumocystaceae</taxon>
        <taxon>Pneumocystis</taxon>
    </lineage>
</organism>
<sequence length="149" mass="17014">MPGKRWAAKRLAEIHSGLGAARLAPDVTGLTLWIGKDNRNGQMGYRKFWRQHLPRIQFYNPRLSITVQRIITTKEHDKPAALYIHRSAYKNIQHIHELTSPNQCIHNTVSGTSIIDMQYKRSDEICRALLEQAGAAENAVQDVEKQKSE</sequence>
<proteinExistence type="predicted"/>
<evidence type="ECO:0000313" key="1">
    <source>
        <dbReference type="EMBL" id="KAG4305429.1"/>
    </source>
</evidence>
<dbReference type="EMBL" id="JABTEG010000003">
    <property type="protein sequence ID" value="KAG4305429.1"/>
    <property type="molecule type" value="Genomic_DNA"/>
</dbReference>
<accession>A0ACB7CEX1</accession>
<comment type="caution">
    <text evidence="1">The sequence shown here is derived from an EMBL/GenBank/DDBJ whole genome shotgun (WGS) entry which is preliminary data.</text>
</comment>
<reference evidence="1 2" key="1">
    <citation type="journal article" date="2021" name="Commun. Biol.">
        <title>Genomic insights into the host specific adaptation of the Pneumocystis genus.</title>
        <authorList>
            <person name="Cisse O.H."/>
            <person name="Ma L."/>
            <person name="Dekker J.P."/>
            <person name="Khil P.P."/>
            <person name="Youn J.-H."/>
            <person name="Brenchley J.M."/>
            <person name="Blair R."/>
            <person name="Pahar B."/>
            <person name="Chabe M."/>
            <person name="Van Rompay K.K.A."/>
            <person name="Keesler R."/>
            <person name="Sukura A."/>
            <person name="Hirsch V."/>
            <person name="Kutty G."/>
            <person name="Liu Y."/>
            <person name="Peng L."/>
            <person name="Chen J."/>
            <person name="Song J."/>
            <person name="Weissenbacher-Lang C."/>
            <person name="Xu J."/>
            <person name="Upham N.S."/>
            <person name="Stajich J.E."/>
            <person name="Cuomo C.A."/>
            <person name="Cushion M.T."/>
            <person name="Kovacs J.A."/>
        </authorList>
    </citation>
    <scope>NUCLEOTIDE SEQUENCE [LARGE SCALE GENOMIC DNA]</scope>
    <source>
        <strain evidence="1 2">RABM</strain>
    </source>
</reference>